<evidence type="ECO:0000313" key="3">
    <source>
        <dbReference type="EMBL" id="MFC5497066.1"/>
    </source>
</evidence>
<dbReference type="PANTHER" id="PTHR14939:SF5">
    <property type="entry name" value="F-BOX ONLY PROTEIN 22"/>
    <property type="match status" value="1"/>
</dbReference>
<accession>A0ABW0NAM9</accession>
<dbReference type="Pfam" id="PF10442">
    <property type="entry name" value="FIST_C"/>
    <property type="match status" value="1"/>
</dbReference>
<dbReference type="RefSeq" id="WP_376849099.1">
    <property type="nucleotide sequence ID" value="NZ_JBHSMF010000005.1"/>
</dbReference>
<name>A0ABW0NAM9_9BURK</name>
<comment type="caution">
    <text evidence="3">The sequence shown here is derived from an EMBL/GenBank/DDBJ whole genome shotgun (WGS) entry which is preliminary data.</text>
</comment>
<dbReference type="PANTHER" id="PTHR14939">
    <property type="entry name" value="F-BOX ONLY PROTEIN 22"/>
    <property type="match status" value="1"/>
</dbReference>
<dbReference type="InterPro" id="IPR013702">
    <property type="entry name" value="FIST_domain_N"/>
</dbReference>
<feature type="domain" description="FIST C-domain" evidence="2">
    <location>
        <begin position="232"/>
        <end position="406"/>
    </location>
</feature>
<gene>
    <name evidence="3" type="ORF">ACFPOE_05935</name>
</gene>
<reference evidence="4" key="1">
    <citation type="journal article" date="2019" name="Int. J. Syst. Evol. Microbiol.">
        <title>The Global Catalogue of Microorganisms (GCM) 10K type strain sequencing project: providing services to taxonomists for standard genome sequencing and annotation.</title>
        <authorList>
            <consortium name="The Broad Institute Genomics Platform"/>
            <consortium name="The Broad Institute Genome Sequencing Center for Infectious Disease"/>
            <person name="Wu L."/>
            <person name="Ma J."/>
        </authorList>
    </citation>
    <scope>NUCLEOTIDE SEQUENCE [LARGE SCALE GENOMIC DNA]</scope>
    <source>
        <strain evidence="4">CCUG 57401</strain>
    </source>
</reference>
<dbReference type="SMART" id="SM01204">
    <property type="entry name" value="FIST_C"/>
    <property type="match status" value="1"/>
</dbReference>
<dbReference type="SMART" id="SM00897">
    <property type="entry name" value="FIST"/>
    <property type="match status" value="1"/>
</dbReference>
<dbReference type="InterPro" id="IPR019494">
    <property type="entry name" value="FIST_C"/>
</dbReference>
<evidence type="ECO:0000313" key="4">
    <source>
        <dbReference type="Proteomes" id="UP001596037"/>
    </source>
</evidence>
<organism evidence="3 4">
    <name type="scientific">Caenimonas terrae</name>
    <dbReference type="NCBI Taxonomy" id="696074"/>
    <lineage>
        <taxon>Bacteria</taxon>
        <taxon>Pseudomonadati</taxon>
        <taxon>Pseudomonadota</taxon>
        <taxon>Betaproteobacteria</taxon>
        <taxon>Burkholderiales</taxon>
        <taxon>Comamonadaceae</taxon>
        <taxon>Caenimonas</taxon>
    </lineage>
</organism>
<evidence type="ECO:0000259" key="1">
    <source>
        <dbReference type="SMART" id="SM00897"/>
    </source>
</evidence>
<evidence type="ECO:0000259" key="2">
    <source>
        <dbReference type="SMART" id="SM01204"/>
    </source>
</evidence>
<dbReference type="EMBL" id="JBHSMF010000005">
    <property type="protein sequence ID" value="MFC5497066.1"/>
    <property type="molecule type" value="Genomic_DNA"/>
</dbReference>
<sequence>MKPFPYGHATHPQWPMAAALVLAQLRAQMALRGHASAPTLGLLYITDHYAGAAQEILDHLSAELREVTDWSGGVGVGIASNNVEYFDEPGMAVMLCEIPSHHYRVFSGVAPLGVGEGMGFEPHTALVHADASTPDLAELIAEMAARTATGYLFGGLVSGRGEPVQFAVGGNGNIKGHGAAGGVFRGGLSGVAFGEEVSLVSRVTQGCQPVAPQRIITGCDGHVLTELDGEPALDVLLGDLGISLEQPQAAMTRLRATLVGLTEAGSDAVGRTGNFGADVTVRHIIGLDPVRRGVAIAQQVTPGMRMAFCQRDVQAARADLMRVCAEIREELEPEEMPQPVAASLESPPALRASRPASRIAGAVYISCAGRGGPHFGGPSAELQIVRHALGDVPLVGFFAGGEIARHNLYGYTGVLTVFRSASD</sequence>
<feature type="domain" description="FIST" evidence="1">
    <location>
        <begin position="37"/>
        <end position="231"/>
    </location>
</feature>
<dbReference type="Pfam" id="PF08495">
    <property type="entry name" value="FIST"/>
    <property type="match status" value="1"/>
</dbReference>
<protein>
    <submittedName>
        <fullName evidence="3">FIST N-terminal domain-containing protein</fullName>
    </submittedName>
</protein>
<proteinExistence type="predicted"/>
<keyword evidence="4" id="KW-1185">Reference proteome</keyword>
<dbReference type="Proteomes" id="UP001596037">
    <property type="component" value="Unassembled WGS sequence"/>
</dbReference>